<gene>
    <name evidence="5" type="ORF">K9W45_06425</name>
</gene>
<evidence type="ECO:0000313" key="5">
    <source>
        <dbReference type="EMBL" id="UJG42091.1"/>
    </source>
</evidence>
<dbReference type="InterPro" id="IPR050764">
    <property type="entry name" value="CbbQ/NirQ/NorQ/GpvN"/>
</dbReference>
<keyword evidence="1" id="KW-0547">Nucleotide-binding</keyword>
<dbReference type="Pfam" id="PF17863">
    <property type="entry name" value="AAA_lid_2"/>
    <property type="match status" value="1"/>
</dbReference>
<evidence type="ECO:0000256" key="1">
    <source>
        <dbReference type="ARBA" id="ARBA00022741"/>
    </source>
</evidence>
<dbReference type="InterPro" id="IPR011703">
    <property type="entry name" value="ATPase_AAA-3"/>
</dbReference>
<dbReference type="SUPFAM" id="SSF52540">
    <property type="entry name" value="P-loop containing nucleoside triphosphate hydrolases"/>
    <property type="match status" value="1"/>
</dbReference>
<dbReference type="PANTHER" id="PTHR42759">
    <property type="entry name" value="MOXR FAMILY PROTEIN"/>
    <property type="match status" value="1"/>
</dbReference>
<organism evidence="5">
    <name type="scientific">Candidatus Heimdallarchaeum aukensis</name>
    <dbReference type="NCBI Taxonomy" id="2876573"/>
    <lineage>
        <taxon>Archaea</taxon>
        <taxon>Promethearchaeati</taxon>
        <taxon>Candidatus Heimdallarchaeota</taxon>
        <taxon>Candidatus Heimdallarchaeia (ex Rinke et al. 2021) (nom. nud.)</taxon>
        <taxon>Candidatus Heimdallarchaeales</taxon>
        <taxon>Candidatus Heimdallarchaeaceae</taxon>
        <taxon>Candidatus Heimdallarchaeum</taxon>
    </lineage>
</organism>
<dbReference type="InterPro" id="IPR027417">
    <property type="entry name" value="P-loop_NTPase"/>
</dbReference>
<name>A0A9Y1BN46_9ARCH</name>
<dbReference type="PANTHER" id="PTHR42759:SF1">
    <property type="entry name" value="MAGNESIUM-CHELATASE SUBUNIT CHLD"/>
    <property type="match status" value="1"/>
</dbReference>
<evidence type="ECO:0000259" key="3">
    <source>
        <dbReference type="Pfam" id="PF07726"/>
    </source>
</evidence>
<evidence type="ECO:0000256" key="2">
    <source>
        <dbReference type="ARBA" id="ARBA00022840"/>
    </source>
</evidence>
<dbReference type="FunFam" id="3.40.50.300:FF:000640">
    <property type="entry name" value="MoxR family ATPase"/>
    <property type="match status" value="1"/>
</dbReference>
<reference evidence="5" key="1">
    <citation type="journal article" date="2022" name="Nat. Microbiol.">
        <title>Unique mobile elements and scalable gene flow at the prokaryote-eukaryote boundary revealed by circularized Asgard archaea genomes.</title>
        <authorList>
            <person name="Wu F."/>
            <person name="Speth D.R."/>
            <person name="Philosof A."/>
            <person name="Cremiere A."/>
            <person name="Narayanan A."/>
            <person name="Barco R.A."/>
            <person name="Connon S.A."/>
            <person name="Amend J.P."/>
            <person name="Antoshechkin I.A."/>
            <person name="Orphan V.J."/>
        </authorList>
    </citation>
    <scope>NUCLEOTIDE SEQUENCE</scope>
    <source>
        <strain evidence="5">PM71</strain>
    </source>
</reference>
<feature type="domain" description="ChlI/MoxR AAA lid" evidence="4">
    <location>
        <begin position="252"/>
        <end position="323"/>
    </location>
</feature>
<dbReference type="GO" id="GO:0005524">
    <property type="term" value="F:ATP binding"/>
    <property type="evidence" value="ECO:0007669"/>
    <property type="project" value="UniProtKB-KW"/>
</dbReference>
<dbReference type="AlphaFoldDB" id="A0A9Y1BN46"/>
<dbReference type="Gene3D" id="3.40.50.300">
    <property type="entry name" value="P-loop containing nucleotide triphosphate hydrolases"/>
    <property type="match status" value="1"/>
</dbReference>
<dbReference type="Pfam" id="PF07726">
    <property type="entry name" value="AAA_3"/>
    <property type="match status" value="1"/>
</dbReference>
<feature type="domain" description="ATPase AAA-3" evidence="3">
    <location>
        <begin position="53"/>
        <end position="182"/>
    </location>
</feature>
<sequence length="333" mass="37393">MGATKSKKTSTKEINIEDISIKVQEIKKEIAKVIVGQEKVIDALITAVLADGHVLLEGVPGIAKTLMVRALSKAISAEFKRIQFTPDLMPSDVTGVMAYRPETGEFYFKKGPVFTNILLADEINRAPPKTQAAMLESMQEKQVSVEKQTYSLPDPFLTFATQNPLEQEGTYPLPEAQIDRFAFKLLVDYPEEEEEIQIVNRFTGEYDSYDKLEDVKPVLGSKEIIEFQKYIRKNISISEELSRYIVRVVSLTRESEEVAIGASPRASLWLTISAKASAAMAGRKFVKPEDIQKVAVNVLRHRVIIKPEYEFDGTTSEMIIDRIIKHTPAPVVE</sequence>
<evidence type="ECO:0000259" key="4">
    <source>
        <dbReference type="Pfam" id="PF17863"/>
    </source>
</evidence>
<dbReference type="InterPro" id="IPR041628">
    <property type="entry name" value="ChlI/MoxR_AAA_lid"/>
</dbReference>
<accession>A0A9Y1BN46</accession>
<keyword evidence="2" id="KW-0067">ATP-binding</keyword>
<dbReference type="Gene3D" id="1.10.8.80">
    <property type="entry name" value="Magnesium chelatase subunit I, C-Terminal domain"/>
    <property type="match status" value="1"/>
</dbReference>
<dbReference type="PIRSF" id="PIRSF002849">
    <property type="entry name" value="AAA_ATPase_chaperone_MoxR_prd"/>
    <property type="match status" value="1"/>
</dbReference>
<dbReference type="EMBL" id="CP084166">
    <property type="protein sequence ID" value="UJG42091.1"/>
    <property type="molecule type" value="Genomic_DNA"/>
</dbReference>
<dbReference type="GO" id="GO:0016887">
    <property type="term" value="F:ATP hydrolysis activity"/>
    <property type="evidence" value="ECO:0007669"/>
    <property type="project" value="InterPro"/>
</dbReference>
<dbReference type="Proteomes" id="UP001201020">
    <property type="component" value="Chromosome"/>
</dbReference>
<proteinExistence type="predicted"/>
<protein>
    <submittedName>
        <fullName evidence="5">MoxR family ATPase</fullName>
    </submittedName>
</protein>